<dbReference type="GO" id="GO:0019005">
    <property type="term" value="C:SCF ubiquitin ligase complex"/>
    <property type="evidence" value="ECO:0007669"/>
    <property type="project" value="TreeGrafter"/>
</dbReference>
<gene>
    <name evidence="1" type="ORF">PGLA1383_LOCUS26821</name>
    <name evidence="2" type="ORF">PGLA2088_LOCUS23798</name>
</gene>
<dbReference type="SMART" id="SM00367">
    <property type="entry name" value="LRR_CC"/>
    <property type="match status" value="3"/>
</dbReference>
<dbReference type="InterPro" id="IPR032675">
    <property type="entry name" value="LRR_dom_sf"/>
</dbReference>
<proteinExistence type="predicted"/>
<reference evidence="2" key="1">
    <citation type="submission" date="2021-02" db="EMBL/GenBank/DDBJ databases">
        <authorList>
            <person name="Dougan E. K."/>
            <person name="Rhodes N."/>
            <person name="Thang M."/>
            <person name="Chan C."/>
        </authorList>
    </citation>
    <scope>NUCLEOTIDE SEQUENCE</scope>
</reference>
<dbReference type="Proteomes" id="UP000654075">
    <property type="component" value="Unassembled WGS sequence"/>
</dbReference>
<dbReference type="EMBL" id="CAJNNW010026271">
    <property type="protein sequence ID" value="CAE8684088.1"/>
    <property type="molecule type" value="Genomic_DNA"/>
</dbReference>
<dbReference type="Proteomes" id="UP000626109">
    <property type="component" value="Unassembled WGS sequence"/>
</dbReference>
<comment type="caution">
    <text evidence="2">The sequence shown here is derived from an EMBL/GenBank/DDBJ whole genome shotgun (WGS) entry which is preliminary data.</text>
</comment>
<evidence type="ECO:0000313" key="2">
    <source>
        <dbReference type="EMBL" id="CAE8684088.1"/>
    </source>
</evidence>
<evidence type="ECO:0000313" key="4">
    <source>
        <dbReference type="Proteomes" id="UP000654075"/>
    </source>
</evidence>
<protein>
    <submittedName>
        <fullName evidence="2">Uncharacterized protein</fullName>
    </submittedName>
</protein>
<dbReference type="GO" id="GO:0031146">
    <property type="term" value="P:SCF-dependent proteasomal ubiquitin-dependent protein catabolic process"/>
    <property type="evidence" value="ECO:0007669"/>
    <property type="project" value="TreeGrafter"/>
</dbReference>
<dbReference type="InterPro" id="IPR006553">
    <property type="entry name" value="Leu-rich_rpt_Cys-con_subtyp"/>
</dbReference>
<dbReference type="OrthoDB" id="421951at2759"/>
<dbReference type="PANTHER" id="PTHR13318">
    <property type="entry name" value="PARTNER OF PAIRED, ISOFORM B-RELATED"/>
    <property type="match status" value="1"/>
</dbReference>
<name>A0A813JTT2_POLGL</name>
<evidence type="ECO:0000313" key="3">
    <source>
        <dbReference type="Proteomes" id="UP000626109"/>
    </source>
</evidence>
<evidence type="ECO:0000313" key="1">
    <source>
        <dbReference type="EMBL" id="CAE8608994.1"/>
    </source>
</evidence>
<dbReference type="EMBL" id="CAJNNV010024221">
    <property type="protein sequence ID" value="CAE8608994.1"/>
    <property type="molecule type" value="Genomic_DNA"/>
</dbReference>
<organism evidence="2 3">
    <name type="scientific">Polarella glacialis</name>
    <name type="common">Dinoflagellate</name>
    <dbReference type="NCBI Taxonomy" id="89957"/>
    <lineage>
        <taxon>Eukaryota</taxon>
        <taxon>Sar</taxon>
        <taxon>Alveolata</taxon>
        <taxon>Dinophyceae</taxon>
        <taxon>Suessiales</taxon>
        <taxon>Suessiaceae</taxon>
        <taxon>Polarella</taxon>
    </lineage>
</organism>
<dbReference type="AlphaFoldDB" id="A0A813JTT2"/>
<dbReference type="Gene3D" id="3.80.10.10">
    <property type="entry name" value="Ribonuclease Inhibitor"/>
    <property type="match status" value="2"/>
</dbReference>
<keyword evidence="4" id="KW-1185">Reference proteome</keyword>
<accession>A0A813JTT2</accession>
<dbReference type="SUPFAM" id="SSF52047">
    <property type="entry name" value="RNI-like"/>
    <property type="match status" value="1"/>
</dbReference>
<sequence length="610" mass="67067">MASFGWGDIVEVAALCWNDVADTELAIAVHVFSMLSWVPMCAFRCCHSVTANAFELWASQPVPHVELSWVRVPKKWHNDCLRFLGQHCRNARQLAVWETPHFGERQLLRLVCGMRLLESLEVDTTSFGGSFTDPQRLLDRLAKYLPRLQHLVISFRHDCPSERVTLEVRALAWLGRRLLTLDLGAVAVRVAGGTRTLAACCPLLERVSIQLCQQQVQPLDAANPSDLAQGCARLQELDLAPVDWDDRVLEGFATKAPNLRSLILRHIAPGATSMLLAPLLALSMPEHGISGLAGLHLALHARSDPDRAIFWLEAISRLQGLRSLCLDYAAPLRLGEIVTALTLGSGAETAFGSKSDESGVCPVLASLTIHGCHGVDDASLESLVRGCRQLELVRIFPDSWREVGEVSDEGLRFLVQGLPRLRSLAVSSCLPVLFSDIQALPPEATPVSTFRLRSLSLFAPLSNETCRAVSDWRCLRHLWLGPHKLMQCGVASDCLIDDDGLQSVVEVCNQLMDLTVASRLITDTGVASTLLGCRELRRLRLGGRGITDESLKLLAGLSQPRMERFSLWFSGVTAEGLREAGVDVPWTYFDVELADPSESSCSHRFTGSPR</sequence>